<dbReference type="RefSeq" id="WP_006548754.1">
    <property type="nucleotide sequence ID" value="NZ_DS999574.1"/>
</dbReference>
<evidence type="ECO:0000256" key="1">
    <source>
        <dbReference type="SAM" id="MobiDB-lite"/>
    </source>
</evidence>
<dbReference type="eggNOG" id="COG0421">
    <property type="taxonomic scope" value="Bacteria"/>
</dbReference>
<evidence type="ECO:0008006" key="4">
    <source>
        <dbReference type="Google" id="ProtNLM"/>
    </source>
</evidence>
<dbReference type="Proteomes" id="UP000004778">
    <property type="component" value="Unassembled WGS sequence"/>
</dbReference>
<sequence>MTPRRPSRTSQGPQAPALANLPAGPVPTSYATARLERRDSGVLLLLDETESSWIDLRDPGHLDFEYQQQMNAVLQVLTPEPAPLRAAHLGGAGCALARAWEARRPGSTQLAVEIDAVLAQYVRQWFDLPRSPRLRIRVADAAQAAPTLRPGEWDVVVRDIFAQGQVPASCRSADFHAACVQALAPDGVYLVNMPSAPRSEAGQDLAALRQVCQGVLVVADPAHARGKRRGNLVAVACQRPWSAQEREQIERAVRRLPLPVRTWQQEDPALPRP</sequence>
<evidence type="ECO:0000313" key="3">
    <source>
        <dbReference type="Proteomes" id="UP000004778"/>
    </source>
</evidence>
<dbReference type="STRING" id="103621.GCA_001067145_00950"/>
<proteinExistence type="predicted"/>
<dbReference type="CDD" id="cd02440">
    <property type="entry name" value="AdoMet_MTases"/>
    <property type="match status" value="1"/>
</dbReference>
<reference evidence="2 3" key="1">
    <citation type="submission" date="2009-01" db="EMBL/GenBank/DDBJ databases">
        <authorList>
            <person name="Qin X."/>
            <person name="Bachman B."/>
            <person name="Battles P."/>
            <person name="Bell A."/>
            <person name="Bess C."/>
            <person name="Bickham C."/>
            <person name="Chaboub L."/>
            <person name="Chen D."/>
            <person name="Coyle M."/>
            <person name="Deiros D.R."/>
            <person name="Dinh H."/>
            <person name="Forbes L."/>
            <person name="Fowler G."/>
            <person name="Francisco L."/>
            <person name="Fu Q."/>
            <person name="Gubbala S."/>
            <person name="Hale W."/>
            <person name="Han Y."/>
            <person name="Hemphill L."/>
            <person name="Highlander S.K."/>
            <person name="Hirani K."/>
            <person name="Hogues M."/>
            <person name="Jackson L."/>
            <person name="Jakkamsetti A."/>
            <person name="Javaid M."/>
            <person name="Jiang H."/>
            <person name="Korchina V."/>
            <person name="Kovar C."/>
            <person name="Lara F."/>
            <person name="Lee S."/>
            <person name="Mata R."/>
            <person name="Mathew T."/>
            <person name="Moen C."/>
            <person name="Morales K."/>
            <person name="Munidasa M."/>
            <person name="Nazareth L."/>
            <person name="Ngo R."/>
            <person name="Nguyen L."/>
            <person name="Okwuonu G."/>
            <person name="Ongeri F."/>
            <person name="Patil S."/>
            <person name="Petrosino J."/>
            <person name="Pham C."/>
            <person name="Pham P."/>
            <person name="Pu L.-L."/>
            <person name="Puazo M."/>
            <person name="Raj R."/>
            <person name="Reid J."/>
            <person name="Rouhana J."/>
            <person name="Saada N."/>
            <person name="Shang Y."/>
            <person name="Simmons D."/>
            <person name="Thornton R."/>
            <person name="Warren J."/>
            <person name="Weissenberger G."/>
            <person name="Zhang J."/>
            <person name="Zhang L."/>
            <person name="Zhou C."/>
            <person name="Zhu D."/>
            <person name="Muzny D."/>
            <person name="Worley K."/>
            <person name="Gibbs R."/>
        </authorList>
    </citation>
    <scope>NUCLEOTIDE SEQUENCE [LARGE SCALE GENOMIC DNA]</scope>
    <source>
        <strain evidence="2 3">DSM 15434</strain>
    </source>
</reference>
<dbReference type="HOGENOM" id="CLU_068637_1_0_11"/>
<accession>C0W7E9</accession>
<dbReference type="InterPro" id="IPR029063">
    <property type="entry name" value="SAM-dependent_MTases_sf"/>
</dbReference>
<evidence type="ECO:0000313" key="2">
    <source>
        <dbReference type="EMBL" id="EEH65358.1"/>
    </source>
</evidence>
<comment type="caution">
    <text evidence="2">The sequence shown here is derived from an EMBL/GenBank/DDBJ whole genome shotgun (WGS) entry which is preliminary data.</text>
</comment>
<gene>
    <name evidence="2" type="ORF">HMPREF0058_1793</name>
</gene>
<dbReference type="NCBIfam" id="NF037959">
    <property type="entry name" value="MFS_SpdSyn"/>
    <property type="match status" value="1"/>
</dbReference>
<dbReference type="GeneID" id="81708200"/>
<dbReference type="AlphaFoldDB" id="C0W7E9"/>
<dbReference type="SUPFAM" id="SSF53335">
    <property type="entry name" value="S-adenosyl-L-methionine-dependent methyltransferases"/>
    <property type="match status" value="1"/>
</dbReference>
<name>C0W7E9_9ACTO</name>
<dbReference type="Gene3D" id="3.40.50.150">
    <property type="entry name" value="Vaccinia Virus protein VP39"/>
    <property type="match status" value="1"/>
</dbReference>
<feature type="region of interest" description="Disordered" evidence="1">
    <location>
        <begin position="1"/>
        <end position="26"/>
    </location>
</feature>
<organism evidence="2 3">
    <name type="scientific">Actinomyces urogenitalis DSM 15434</name>
    <dbReference type="NCBI Taxonomy" id="525246"/>
    <lineage>
        <taxon>Bacteria</taxon>
        <taxon>Bacillati</taxon>
        <taxon>Actinomycetota</taxon>
        <taxon>Actinomycetes</taxon>
        <taxon>Actinomycetales</taxon>
        <taxon>Actinomycetaceae</taxon>
        <taxon>Actinomyces</taxon>
    </lineage>
</organism>
<protein>
    <recommendedName>
        <fullName evidence="4">Spermidine synthase</fullName>
    </recommendedName>
</protein>
<dbReference type="EMBL" id="ACFH01000121">
    <property type="protein sequence ID" value="EEH65358.1"/>
    <property type="molecule type" value="Genomic_DNA"/>
</dbReference>
<keyword evidence="3" id="KW-1185">Reference proteome</keyword>